<gene>
    <name evidence="2" type="ORF">ST47_g8570</name>
</gene>
<proteinExistence type="inferred from homology"/>
<reference evidence="2 3" key="1">
    <citation type="journal article" date="2016" name="Sci. Rep.">
        <title>Draft genome sequencing and secretome analysis of fungal phytopathogen Ascochyta rabiei provides insight into the necrotrophic effector repertoire.</title>
        <authorList>
            <person name="Verma S."/>
            <person name="Gazara R.K."/>
            <person name="Nizam S."/>
            <person name="Parween S."/>
            <person name="Chattopadhyay D."/>
            <person name="Verma P.K."/>
        </authorList>
    </citation>
    <scope>NUCLEOTIDE SEQUENCE [LARGE SCALE GENOMIC DNA]</scope>
    <source>
        <strain evidence="2 3">ArDII</strain>
    </source>
</reference>
<evidence type="ECO:0000313" key="2">
    <source>
        <dbReference type="EMBL" id="KZM20281.1"/>
    </source>
</evidence>
<dbReference type="PANTHER" id="PTHR47990">
    <property type="entry name" value="2-OXOGLUTARATE (2OG) AND FE(II)-DEPENDENT OXYGENASE SUPERFAMILY PROTEIN-RELATED"/>
    <property type="match status" value="1"/>
</dbReference>
<dbReference type="FunFam" id="2.60.120.330:FF:000040">
    <property type="entry name" value="Chromosome 21, whole genome shotgun sequence"/>
    <property type="match status" value="1"/>
</dbReference>
<dbReference type="Gene3D" id="2.60.120.330">
    <property type="entry name" value="B-lactam Antibiotic, Isopenicillin N Synthase, Chain"/>
    <property type="match status" value="1"/>
</dbReference>
<evidence type="ECO:0000313" key="3">
    <source>
        <dbReference type="Proteomes" id="UP000076837"/>
    </source>
</evidence>
<dbReference type="InterPro" id="IPR044861">
    <property type="entry name" value="IPNS-like_FE2OG_OXY"/>
</dbReference>
<name>A0A162YX80_DIDRA</name>
<dbReference type="InterPro" id="IPR050231">
    <property type="entry name" value="Iron_ascorbate_oxido_reductase"/>
</dbReference>
<comment type="caution">
    <text evidence="2">The sequence shown here is derived from an EMBL/GenBank/DDBJ whole genome shotgun (WGS) entry which is preliminary data.</text>
</comment>
<dbReference type="Pfam" id="PF14226">
    <property type="entry name" value="DIOX_N"/>
    <property type="match status" value="1"/>
</dbReference>
<keyword evidence="3" id="KW-1185">Reference proteome</keyword>
<sequence>MAPSAVTPLPHTANKLLVKPWSRPQETKEDLEWAPLTNIDLSRFDEPGGKQELTRQLYDAITRVGFWVVTGTGIDDERVLHQFSIGNTFFKEPLEEKRKFPCNFAEGEYFGYRENERWIGDTGVKENIEMLNIHKDIPAWKDVGKHQVVAENWEEIRAFHRDVWEIARKLFVLISIILELPENYLADAHAYDQLSDDHMRYMVYNVRTQEEWDKAQAYSKGGHTDFGSLTLLFSQHVAGLQIKTPEGEWKHVKPIKGGITCNAADTLTFLSNGKSPPLDRQNARVTDMNPGFIKSTIHRVVTPPKDQIDIPRLGLLYFSRPGDHTPMRTVPSPLLDRLGLIKDEDKDLSRSVPSGTEYVRARVKDVHHKKVLDKREGTSFQYKGLEVKNHYE</sequence>
<organism evidence="2 3">
    <name type="scientific">Didymella rabiei</name>
    <name type="common">Chickpea ascochyta blight fungus</name>
    <name type="synonym">Mycosphaerella rabiei</name>
    <dbReference type="NCBI Taxonomy" id="5454"/>
    <lineage>
        <taxon>Eukaryota</taxon>
        <taxon>Fungi</taxon>
        <taxon>Dikarya</taxon>
        <taxon>Ascomycota</taxon>
        <taxon>Pezizomycotina</taxon>
        <taxon>Dothideomycetes</taxon>
        <taxon>Pleosporomycetidae</taxon>
        <taxon>Pleosporales</taxon>
        <taxon>Pleosporineae</taxon>
        <taxon>Didymellaceae</taxon>
        <taxon>Ascochyta</taxon>
    </lineage>
</organism>
<dbReference type="EMBL" id="JYNV01000283">
    <property type="protein sequence ID" value="KZM20281.1"/>
    <property type="molecule type" value="Genomic_DNA"/>
</dbReference>
<dbReference type="STRING" id="5454.A0A162YX80"/>
<protein>
    <submittedName>
        <fullName evidence="2">Oxidoreductase</fullName>
    </submittedName>
</protein>
<evidence type="ECO:0000256" key="1">
    <source>
        <dbReference type="ARBA" id="ARBA00008056"/>
    </source>
</evidence>
<dbReference type="AlphaFoldDB" id="A0A162YX80"/>
<dbReference type="Pfam" id="PF03171">
    <property type="entry name" value="2OG-FeII_Oxy"/>
    <property type="match status" value="1"/>
</dbReference>
<comment type="similarity">
    <text evidence="1">Belongs to the iron/ascorbate-dependent oxidoreductase family.</text>
</comment>
<accession>A0A162YX80</accession>
<dbReference type="InterPro" id="IPR027443">
    <property type="entry name" value="IPNS-like_sf"/>
</dbReference>
<dbReference type="SUPFAM" id="SSF51197">
    <property type="entry name" value="Clavaminate synthase-like"/>
    <property type="match status" value="1"/>
</dbReference>
<dbReference type="Proteomes" id="UP000076837">
    <property type="component" value="Unassembled WGS sequence"/>
</dbReference>
<dbReference type="OrthoDB" id="406156at2759"/>
<dbReference type="InterPro" id="IPR026992">
    <property type="entry name" value="DIOX_N"/>
</dbReference>